<dbReference type="RefSeq" id="WP_006265358.1">
    <property type="nucleotide sequence ID" value="NZ_CP013690.1"/>
</dbReference>
<dbReference type="EMBL" id="CP013690">
    <property type="protein sequence ID" value="ALU27343.1"/>
    <property type="molecule type" value="Genomic_DNA"/>
</dbReference>
<dbReference type="Proteomes" id="UP000069030">
    <property type="component" value="Chromosome"/>
</dbReference>
<keyword evidence="1" id="KW-0732">Signal</keyword>
<dbReference type="KEGG" id="mod:AS202_14765"/>
<evidence type="ECO:0000313" key="3">
    <source>
        <dbReference type="Proteomes" id="UP000069030"/>
    </source>
</evidence>
<feature type="signal peptide" evidence="1">
    <location>
        <begin position="1"/>
        <end position="24"/>
    </location>
</feature>
<protein>
    <submittedName>
        <fullName evidence="2">Uncharacterized protein</fullName>
    </submittedName>
</protein>
<name>A0AAI8G615_9FLAO</name>
<gene>
    <name evidence="2" type="ORF">AS202_14765</name>
</gene>
<accession>A0AAI8G615</accession>
<sequence>MRFRSICKMLLILSSLFYSVSIVAQQQDEEVNKDSIVVNPPVNVETLIGSRGVTFNMLLNKKFQSLPKVGFFSVVNYVGEWGEPDVKDRMIQGQLTYTVIKGLDVTAGFHYDPEFGVKPAAGLLYTWVKKDWVVVLNGRVDIMSKPAYEGMALVEYTPKLNDTFKLYTRAQGLYGYATEWKGHSRSYIQGRVGLSYKEFSFGAAANIDFYGPLKVNENSFGGFVTMLLF</sequence>
<evidence type="ECO:0000256" key="1">
    <source>
        <dbReference type="SAM" id="SignalP"/>
    </source>
</evidence>
<organism evidence="2 3">
    <name type="scientific">Myroides odoratimimus</name>
    <dbReference type="NCBI Taxonomy" id="76832"/>
    <lineage>
        <taxon>Bacteria</taxon>
        <taxon>Pseudomonadati</taxon>
        <taxon>Bacteroidota</taxon>
        <taxon>Flavobacteriia</taxon>
        <taxon>Flavobacteriales</taxon>
        <taxon>Flavobacteriaceae</taxon>
        <taxon>Myroides</taxon>
    </lineage>
</organism>
<dbReference type="AlphaFoldDB" id="A0AAI8G615"/>
<proteinExistence type="predicted"/>
<feature type="chain" id="PRO_5042466212" evidence="1">
    <location>
        <begin position="25"/>
        <end position="229"/>
    </location>
</feature>
<evidence type="ECO:0000313" key="2">
    <source>
        <dbReference type="EMBL" id="ALU27343.1"/>
    </source>
</evidence>
<reference evidence="2 3" key="1">
    <citation type="journal article" date="2016" name="J. Zhejiang Univ. Sci. B">
        <title>Antibiotic resistance mechanisms of Myroides sp.</title>
        <authorList>
            <person name="Hu S."/>
            <person name="Yuan S."/>
            <person name="Qu H."/>
            <person name="Jiang T."/>
            <person name="Zhou Y."/>
            <person name="Wang M."/>
            <person name="Ming D."/>
        </authorList>
    </citation>
    <scope>NUCLEOTIDE SEQUENCE [LARGE SCALE GENOMIC DNA]</scope>
    <source>
        <strain evidence="2 3">PR63039</strain>
    </source>
</reference>